<feature type="domain" description="AD" evidence="1">
    <location>
        <begin position="80"/>
        <end position="175"/>
    </location>
</feature>
<protein>
    <submittedName>
        <fullName evidence="4">Gemin6 domain-containing protein</fullName>
    </submittedName>
</protein>
<proteinExistence type="predicted"/>
<dbReference type="PANTHER" id="PTHR14710:SF2">
    <property type="entry name" value="GEM-ASSOCIATED PROTEIN 6"/>
    <property type="match status" value="1"/>
</dbReference>
<dbReference type="PROSITE" id="PS52001">
    <property type="entry name" value="AD"/>
    <property type="match status" value="1"/>
</dbReference>
<dbReference type="InterPro" id="IPR009422">
    <property type="entry name" value="Gemin6"/>
</dbReference>
<gene>
    <name evidence="2" type="ORF">ASIM_LOCUS11690</name>
</gene>
<reference evidence="4" key="1">
    <citation type="submission" date="2017-02" db="UniProtKB">
        <authorList>
            <consortium name="WormBaseParasite"/>
        </authorList>
    </citation>
    <scope>IDENTIFICATION</scope>
</reference>
<dbReference type="InterPro" id="IPR046857">
    <property type="entry name" value="Gemin6_Sm-like_dom"/>
</dbReference>
<dbReference type="Proteomes" id="UP000267096">
    <property type="component" value="Unassembled WGS sequence"/>
</dbReference>
<dbReference type="EMBL" id="UYRR01031094">
    <property type="protein sequence ID" value="VDK45610.1"/>
    <property type="molecule type" value="Genomic_DNA"/>
</dbReference>
<dbReference type="GO" id="GO:0032797">
    <property type="term" value="C:SMN complex"/>
    <property type="evidence" value="ECO:0007669"/>
    <property type="project" value="TreeGrafter"/>
</dbReference>
<organism evidence="4">
    <name type="scientific">Anisakis simplex</name>
    <name type="common">Herring worm</name>
    <dbReference type="NCBI Taxonomy" id="6269"/>
    <lineage>
        <taxon>Eukaryota</taxon>
        <taxon>Metazoa</taxon>
        <taxon>Ecdysozoa</taxon>
        <taxon>Nematoda</taxon>
        <taxon>Chromadorea</taxon>
        <taxon>Rhabditida</taxon>
        <taxon>Spirurina</taxon>
        <taxon>Ascaridomorpha</taxon>
        <taxon>Ascaridoidea</taxon>
        <taxon>Anisakidae</taxon>
        <taxon>Anisakis</taxon>
        <taxon>Anisakis simplex complex</taxon>
    </lineage>
</organism>
<dbReference type="AlphaFoldDB" id="A0A0M3JVG9"/>
<accession>A0A0M3JVG9</accession>
<sequence length="179" mass="20774">MDWAKWDVNALFELSAKPVRLKVGKDRFMCGNVFTVDPINKSFIIVQFHQQQGHAFRICVIPSGAIEGIEMCESDENDGCKKYTAELYEWMRNLMGNIQKHSSVDRHSVQRRDALIRWLTNNGVKDVKLDEEGTVRVFDDVSIRLPYKPDDCFSDNCRVLIAVQSLIKRFDNENQQFQL</sequence>
<evidence type="ECO:0000313" key="2">
    <source>
        <dbReference type="EMBL" id="VDK45610.1"/>
    </source>
</evidence>
<dbReference type="WBParaSite" id="ASIM_0001222401-mRNA-1">
    <property type="protein sequence ID" value="ASIM_0001222401-mRNA-1"/>
    <property type="gene ID" value="ASIM_0001222401"/>
</dbReference>
<dbReference type="OrthoDB" id="77463at2759"/>
<dbReference type="GO" id="GO:0000387">
    <property type="term" value="P:spliceosomal snRNP assembly"/>
    <property type="evidence" value="ECO:0007669"/>
    <property type="project" value="TreeGrafter"/>
</dbReference>
<keyword evidence="3" id="KW-1185">Reference proteome</keyword>
<dbReference type="PANTHER" id="PTHR14710">
    <property type="entry name" value="GEM-ASSOCIATED PROTEIN 6"/>
    <property type="match status" value="1"/>
</dbReference>
<dbReference type="GO" id="GO:0000245">
    <property type="term" value="P:spliceosomal complex assembly"/>
    <property type="evidence" value="ECO:0007669"/>
    <property type="project" value="InterPro"/>
</dbReference>
<name>A0A0M3JVG9_ANISI</name>
<evidence type="ECO:0000313" key="4">
    <source>
        <dbReference type="WBParaSite" id="ASIM_0001222401-mRNA-1"/>
    </source>
</evidence>
<evidence type="ECO:0000259" key="1">
    <source>
        <dbReference type="PROSITE" id="PS52001"/>
    </source>
</evidence>
<dbReference type="Gene3D" id="2.30.30.100">
    <property type="match status" value="1"/>
</dbReference>
<dbReference type="GO" id="GO:0005634">
    <property type="term" value="C:nucleus"/>
    <property type="evidence" value="ECO:0007669"/>
    <property type="project" value="InterPro"/>
</dbReference>
<evidence type="ECO:0000313" key="3">
    <source>
        <dbReference type="Proteomes" id="UP000267096"/>
    </source>
</evidence>
<dbReference type="InterPro" id="IPR047574">
    <property type="entry name" value="AD"/>
</dbReference>
<reference evidence="2 3" key="2">
    <citation type="submission" date="2018-11" db="EMBL/GenBank/DDBJ databases">
        <authorList>
            <consortium name="Pathogen Informatics"/>
        </authorList>
    </citation>
    <scope>NUCLEOTIDE SEQUENCE [LARGE SCALE GENOMIC DNA]</scope>
</reference>
<dbReference type="Pfam" id="PF06372">
    <property type="entry name" value="Gemin6"/>
    <property type="match status" value="1"/>
</dbReference>